<dbReference type="RefSeq" id="WP_222157753.1">
    <property type="nucleotide sequence ID" value="NZ_CP081864.1"/>
</dbReference>
<evidence type="ECO:0000256" key="3">
    <source>
        <dbReference type="PROSITE-ProRule" id="PRU00339"/>
    </source>
</evidence>
<evidence type="ECO:0000313" key="4">
    <source>
        <dbReference type="EMBL" id="QZN94633.1"/>
    </source>
</evidence>
<dbReference type="Gene3D" id="1.25.40.10">
    <property type="entry name" value="Tetratricopeptide repeat domain"/>
    <property type="match status" value="1"/>
</dbReference>
<proteinExistence type="predicted"/>
<dbReference type="SUPFAM" id="SSF48452">
    <property type="entry name" value="TPR-like"/>
    <property type="match status" value="1"/>
</dbReference>
<organism evidence="4 5">
    <name type="scientific">Symbiopectobacterium purcellii</name>
    <dbReference type="NCBI Taxonomy" id="2871826"/>
    <lineage>
        <taxon>Bacteria</taxon>
        <taxon>Pseudomonadati</taxon>
        <taxon>Pseudomonadota</taxon>
        <taxon>Gammaproteobacteria</taxon>
        <taxon>Enterobacterales</taxon>
        <taxon>Enterobacteriaceae</taxon>
    </lineage>
</organism>
<keyword evidence="5" id="KW-1185">Reference proteome</keyword>
<feature type="repeat" description="TPR" evidence="3">
    <location>
        <begin position="41"/>
        <end position="74"/>
    </location>
</feature>
<dbReference type="PROSITE" id="PS51257">
    <property type="entry name" value="PROKAR_LIPOPROTEIN"/>
    <property type="match status" value="1"/>
</dbReference>
<evidence type="ECO:0000256" key="1">
    <source>
        <dbReference type="ARBA" id="ARBA00022737"/>
    </source>
</evidence>
<dbReference type="InterPro" id="IPR019734">
    <property type="entry name" value="TPR_rpt"/>
</dbReference>
<dbReference type="InterPro" id="IPR011990">
    <property type="entry name" value="TPR-like_helical_dom_sf"/>
</dbReference>
<dbReference type="PANTHER" id="PTHR44227">
    <property type="match status" value="1"/>
</dbReference>
<feature type="repeat" description="TPR" evidence="3">
    <location>
        <begin position="145"/>
        <end position="178"/>
    </location>
</feature>
<reference evidence="4 5" key="1">
    <citation type="submission" date="2021-08" db="EMBL/GenBank/DDBJ databases">
        <title>Culture and genomic analysis of Symbiopectobacterium purcellii sp. nov. gen. nov., isolated from the leafhopper Empoasca decipiens.</title>
        <authorList>
            <person name="Nadal-Jimenez P."/>
            <person name="Siozios S."/>
            <person name="Halliday N."/>
            <person name="Camara M."/>
            <person name="Hurst G.D.D."/>
        </authorList>
    </citation>
    <scope>NUCLEOTIDE SEQUENCE [LARGE SCALE GENOMIC DNA]</scope>
    <source>
        <strain evidence="4 5">SyEd1</strain>
    </source>
</reference>
<dbReference type="PANTHER" id="PTHR44227:SF3">
    <property type="entry name" value="PROTEIN O-MANNOSYL-TRANSFERASE TMTC4"/>
    <property type="match status" value="1"/>
</dbReference>
<dbReference type="EMBL" id="CP081864">
    <property type="protein sequence ID" value="QZN94633.1"/>
    <property type="molecule type" value="Genomic_DNA"/>
</dbReference>
<keyword evidence="2 3" id="KW-0802">TPR repeat</keyword>
<evidence type="ECO:0000313" key="5">
    <source>
        <dbReference type="Proteomes" id="UP000825886"/>
    </source>
</evidence>
<protein>
    <submittedName>
        <fullName evidence="4">Type IV pilus biogenesis/stability protein PilW</fullName>
    </submittedName>
</protein>
<dbReference type="PROSITE" id="PS50005">
    <property type="entry name" value="TPR"/>
    <property type="match status" value="2"/>
</dbReference>
<gene>
    <name evidence="4" type="primary">pilW</name>
    <name evidence="4" type="ORF">K6K13_15240</name>
</gene>
<dbReference type="Pfam" id="PF13432">
    <property type="entry name" value="TPR_16"/>
    <property type="match status" value="1"/>
</dbReference>
<dbReference type="InterPro" id="IPR013360">
    <property type="entry name" value="Pilus_4_PilW"/>
</dbReference>
<dbReference type="InterPro" id="IPR052346">
    <property type="entry name" value="O-mannosyl-transferase_TMTC"/>
</dbReference>
<dbReference type="Proteomes" id="UP000825886">
    <property type="component" value="Chromosome"/>
</dbReference>
<accession>A0ABX9AHJ5</accession>
<name>A0ABX9AHJ5_9ENTR</name>
<dbReference type="SMART" id="SM00028">
    <property type="entry name" value="TPR"/>
    <property type="match status" value="3"/>
</dbReference>
<sequence>MTPRIQQAYVQRRVLFALGIVVPLLSGCAKVQRPSATEALVTTRLQLGMAYLKRDDLDAARRNLSSAVEAAPDDYRTQLGMALYEQRIGEYRAAERRYQTALRQAPENASVMNNYGAFLCSLGQYVAAQKQFSTAAQHPDYREVAQALENAGYCHFKAGKCDEARTLLVRALHYDPTKGDRVLSEVSQRLTAQHFNEARHLLDIYHHSLPASAESLWLEIRFAALAGRDDERNYHGDRLARSFPHSKQYQQFLANEY</sequence>
<keyword evidence="1" id="KW-0677">Repeat</keyword>
<dbReference type="Pfam" id="PF13174">
    <property type="entry name" value="TPR_6"/>
    <property type="match status" value="1"/>
</dbReference>
<dbReference type="NCBIfam" id="TIGR02521">
    <property type="entry name" value="type_IV_pilW"/>
    <property type="match status" value="1"/>
</dbReference>
<evidence type="ECO:0000256" key="2">
    <source>
        <dbReference type="ARBA" id="ARBA00022803"/>
    </source>
</evidence>